<evidence type="ECO:0000313" key="3">
    <source>
        <dbReference type="Proteomes" id="UP000030661"/>
    </source>
</evidence>
<dbReference type="EMBL" id="DF820482">
    <property type="protein sequence ID" value="GAK61736.1"/>
    <property type="molecule type" value="Genomic_DNA"/>
</dbReference>
<protein>
    <submittedName>
        <fullName evidence="2">Metallophosphoesterase</fullName>
    </submittedName>
</protein>
<dbReference type="HOGENOM" id="CLU_722915_0_0_0"/>
<sequence>MESLQETQPMISVRGGFLKSFEHHVAVIRALGFQTQIKIFHSVSSGKSFLMPLTILLENVRGDEVQISHQGGTLCNVIRSQTSMMFDVYGADIQKIHVVYPYQREEFDFVFFGDVHGVFNNLEQIIQTTNTLDPLFVMANGDMTHSGRLEDYHNLLDIIGQSEVPFFTSIGNHDRRVLGGRAAYRNLLAPMYYSFSVNNTTCIVLDSSRKRGLQRFQYKWLERELQLAKHQRILVFLHRPPICPKYNYLAFSSTPNARRFMTLMERHQVEMVFGSHIHVFTEFQKSNVRYVVTGGGGGALWQPANVYHYLHVFVKKDGVEVRIIPLPTPEAKMSQRLKDVIKFNLEYHLTRNKHFKQVALLGTTLLLSRNILRRESRLRPGK</sequence>
<dbReference type="InterPro" id="IPR029052">
    <property type="entry name" value="Metallo-depent_PP-like"/>
</dbReference>
<dbReference type="InterPro" id="IPR004843">
    <property type="entry name" value="Calcineurin-like_PHP"/>
</dbReference>
<gene>
    <name evidence="2" type="ORF">U27_02565</name>
</gene>
<dbReference type="PANTHER" id="PTHR43143:SF1">
    <property type="entry name" value="SERINE_THREONINE-PROTEIN PHOSPHATASE CPPED1"/>
    <property type="match status" value="1"/>
</dbReference>
<dbReference type="eggNOG" id="COG1409">
    <property type="taxonomic scope" value="Bacteria"/>
</dbReference>
<organism evidence="2">
    <name type="scientific">Vecturithrix granuli</name>
    <dbReference type="NCBI Taxonomy" id="1499967"/>
    <lineage>
        <taxon>Bacteria</taxon>
        <taxon>Candidatus Moduliflexota</taxon>
        <taxon>Candidatus Vecturitrichia</taxon>
        <taxon>Candidatus Vecturitrichales</taxon>
        <taxon>Candidatus Vecturitrichaceae</taxon>
        <taxon>Candidatus Vecturithrix</taxon>
    </lineage>
</organism>
<dbReference type="AlphaFoldDB" id="A0A081CAY1"/>
<accession>A0A081CAY1</accession>
<dbReference type="PANTHER" id="PTHR43143">
    <property type="entry name" value="METALLOPHOSPHOESTERASE, CALCINEURIN SUPERFAMILY"/>
    <property type="match status" value="1"/>
</dbReference>
<name>A0A081CAY1_VECG1</name>
<reference evidence="2" key="1">
    <citation type="journal article" date="2015" name="PeerJ">
        <title>First genomic representation of candidate bacterial phylum KSB3 points to enhanced environmental sensing as a trigger of wastewater bulking.</title>
        <authorList>
            <person name="Sekiguchi Y."/>
            <person name="Ohashi A."/>
            <person name="Parks D.H."/>
            <person name="Yamauchi T."/>
            <person name="Tyson G.W."/>
            <person name="Hugenholtz P."/>
        </authorList>
    </citation>
    <scope>NUCLEOTIDE SEQUENCE [LARGE SCALE GENOMIC DNA]</scope>
</reference>
<dbReference type="Gene3D" id="3.60.21.10">
    <property type="match status" value="1"/>
</dbReference>
<dbReference type="STRING" id="1499967.U27_02565"/>
<dbReference type="InterPro" id="IPR051918">
    <property type="entry name" value="STPP_CPPED1"/>
</dbReference>
<dbReference type="SUPFAM" id="SSF56300">
    <property type="entry name" value="Metallo-dependent phosphatases"/>
    <property type="match status" value="1"/>
</dbReference>
<dbReference type="Pfam" id="PF00149">
    <property type="entry name" value="Metallophos"/>
    <property type="match status" value="1"/>
</dbReference>
<dbReference type="GO" id="GO:0016787">
    <property type="term" value="F:hydrolase activity"/>
    <property type="evidence" value="ECO:0007669"/>
    <property type="project" value="InterPro"/>
</dbReference>
<evidence type="ECO:0000313" key="2">
    <source>
        <dbReference type="EMBL" id="GAK61736.1"/>
    </source>
</evidence>
<evidence type="ECO:0000259" key="1">
    <source>
        <dbReference type="Pfam" id="PF00149"/>
    </source>
</evidence>
<dbReference type="Proteomes" id="UP000030661">
    <property type="component" value="Unassembled WGS sequence"/>
</dbReference>
<keyword evidence="3" id="KW-1185">Reference proteome</keyword>
<proteinExistence type="predicted"/>
<feature type="domain" description="Calcineurin-like phosphoesterase" evidence="1">
    <location>
        <begin position="109"/>
        <end position="279"/>
    </location>
</feature>